<dbReference type="GO" id="GO:0031177">
    <property type="term" value="F:phosphopantetheine binding"/>
    <property type="evidence" value="ECO:0007669"/>
    <property type="project" value="TreeGrafter"/>
</dbReference>
<dbReference type="InterPro" id="IPR042099">
    <property type="entry name" value="ANL_N_sf"/>
</dbReference>
<dbReference type="Pfam" id="PF00501">
    <property type="entry name" value="AMP-binding"/>
    <property type="match status" value="2"/>
</dbReference>
<dbReference type="NCBIfam" id="TIGR01733">
    <property type="entry name" value="AA-adenyl-dom"/>
    <property type="match status" value="1"/>
</dbReference>
<dbReference type="CDD" id="cd05930">
    <property type="entry name" value="A_NRPS"/>
    <property type="match status" value="2"/>
</dbReference>
<dbReference type="InterPro" id="IPR009081">
    <property type="entry name" value="PP-bd_ACP"/>
</dbReference>
<dbReference type="InterPro" id="IPR020845">
    <property type="entry name" value="AMP-binding_CS"/>
</dbReference>
<dbReference type="PROSITE" id="PS50075">
    <property type="entry name" value="CARRIER"/>
    <property type="match status" value="1"/>
</dbReference>
<dbReference type="Pfam" id="PF00668">
    <property type="entry name" value="Condensation"/>
    <property type="match status" value="1"/>
</dbReference>
<evidence type="ECO:0000313" key="7">
    <source>
        <dbReference type="EMBL" id="SHH96487.1"/>
    </source>
</evidence>
<keyword evidence="4" id="KW-0597">Phosphoprotein</keyword>
<dbReference type="GO" id="GO:0008610">
    <property type="term" value="P:lipid biosynthetic process"/>
    <property type="evidence" value="ECO:0007669"/>
    <property type="project" value="UniProtKB-ARBA"/>
</dbReference>
<dbReference type="InterPro" id="IPR006162">
    <property type="entry name" value="Ppantetheine_attach_site"/>
</dbReference>
<reference evidence="8" key="1">
    <citation type="submission" date="2016-11" db="EMBL/GenBank/DDBJ databases">
        <authorList>
            <person name="Varghese N."/>
            <person name="Submissions S."/>
        </authorList>
    </citation>
    <scope>NUCLEOTIDE SEQUENCE [LARGE SCALE GENOMIC DNA]</scope>
    <source>
        <strain evidence="8">CGMCC 1.6496</strain>
    </source>
</reference>
<dbReference type="GO" id="GO:0017000">
    <property type="term" value="P:antibiotic biosynthetic process"/>
    <property type="evidence" value="ECO:0007669"/>
    <property type="project" value="UniProtKB-KW"/>
</dbReference>
<dbReference type="InterPro" id="IPR025110">
    <property type="entry name" value="AMP-bd_C"/>
</dbReference>
<dbReference type="NCBIfam" id="NF003417">
    <property type="entry name" value="PRK04813.1"/>
    <property type="match status" value="2"/>
</dbReference>
<dbReference type="GO" id="GO:0005737">
    <property type="term" value="C:cytoplasm"/>
    <property type="evidence" value="ECO:0007669"/>
    <property type="project" value="TreeGrafter"/>
</dbReference>
<evidence type="ECO:0000259" key="6">
    <source>
        <dbReference type="PROSITE" id="PS50075"/>
    </source>
</evidence>
<dbReference type="PROSITE" id="PS00012">
    <property type="entry name" value="PHOSPHOPANTETHEINE"/>
    <property type="match status" value="2"/>
</dbReference>
<dbReference type="InterPro" id="IPR023213">
    <property type="entry name" value="CAT-like_dom_sf"/>
</dbReference>
<comment type="similarity">
    <text evidence="2">Belongs to the ATP-dependent AMP-binding enzyme family.</text>
</comment>
<evidence type="ECO:0000256" key="1">
    <source>
        <dbReference type="ARBA" id="ARBA00001957"/>
    </source>
</evidence>
<dbReference type="Gene3D" id="3.40.50.12780">
    <property type="entry name" value="N-terminal domain of ligase-like"/>
    <property type="match status" value="2"/>
</dbReference>
<dbReference type="InterPro" id="IPR045851">
    <property type="entry name" value="AMP-bd_C_sf"/>
</dbReference>
<dbReference type="Pfam" id="PF00550">
    <property type="entry name" value="PP-binding"/>
    <property type="match status" value="2"/>
</dbReference>
<accession>A0A1M5X9G0</accession>
<dbReference type="InterPro" id="IPR010071">
    <property type="entry name" value="AA_adenyl_dom"/>
</dbReference>
<dbReference type="SUPFAM" id="SSF52777">
    <property type="entry name" value="CoA-dependent acyltransferases"/>
    <property type="match status" value="2"/>
</dbReference>
<name>A0A1M5X9G0_9BACI</name>
<evidence type="ECO:0000256" key="2">
    <source>
        <dbReference type="ARBA" id="ARBA00006432"/>
    </source>
</evidence>
<keyword evidence="8" id="KW-1185">Reference proteome</keyword>
<dbReference type="EMBL" id="FQXD01000023">
    <property type="protein sequence ID" value="SHH96487.1"/>
    <property type="molecule type" value="Genomic_DNA"/>
</dbReference>
<organism evidence="7 8">
    <name type="scientific">Virgibacillus chiguensis</name>
    <dbReference type="NCBI Taxonomy" id="411959"/>
    <lineage>
        <taxon>Bacteria</taxon>
        <taxon>Bacillati</taxon>
        <taxon>Bacillota</taxon>
        <taxon>Bacilli</taxon>
        <taxon>Bacillales</taxon>
        <taxon>Bacillaceae</taxon>
        <taxon>Virgibacillus</taxon>
    </lineage>
</organism>
<comment type="cofactor">
    <cofactor evidence="1">
        <name>pantetheine 4'-phosphate</name>
        <dbReference type="ChEBI" id="CHEBI:47942"/>
    </cofactor>
</comment>
<dbReference type="PROSITE" id="PS00455">
    <property type="entry name" value="AMP_BINDING"/>
    <property type="match status" value="2"/>
</dbReference>
<sequence length="1611" mass="183927">MFCEEMVKVEQNYYEKQCLWFNKTKYLLKDLEKKAFQLAILFREQGIEHKKEQKVLIMLRRSPALFVAHYATFLAGGVIVSIDPDTPEDRLHTIIEETNPNVILVHTNQSLNDKSRIIYLDDELEMLDGSAAFQLSGNENFSLNAAAYIVFTSGTTGKPKGVIVEWKSLMKLIEWHTKTFHVGSDSIVSLTASPGFDASIWEIWSAIGAKASIHITSDAQRLLPNELQKEWAIHKVTHSFVSTPIAERLLDLPWENHETTLKYMLVGGDKLTKFPLDSVPFNLVNNYGPSEATVVSTSGTIQPKRDGGNEFPHIGKPLPYMDCFILDELGNEISEVGEQGTLWLSGVALARGYLNTKIETDKKFRKIKVRGELIRAYNTGDIVSKGKDGNFYFHGRKDFQVNINGVRIELGEIEKVLQTHAKVLHAIVLPIEFHSKKLIVASVVLEKNSIFVEEEIKAYIRRKLTKSLVPIQILYHDQVPLTDNGKIDRRILTVLHEEHLQNKQKSKNNTYLEDVNDSVMTQITKVYSDVLQIQCYPNTDIFEMGGNSMDAARIAATLSNLFRVKCTPHFIQKVRTPINVYHQIRKPLQNTLDGQRKESPVINRDEWIRVTSMKKGLWYLWKTNENNTFYNIGATFHLKDTIDIPLLSEIIVTIIEREPTFSTIFRENVKGEIERKYQRKFDTTEWFYQMKVDSKEEALIHANSIYNTNFDLEKDLLIRGALIQTNNDETVFVLATHHIVCDGLSLQKILRDISTAYNDRSLNTSTKENIYSTEYIASSEEQLSTYWKEKAGHFHLAQVSMKENAESLLAKGEIYECKSRLSVGKSIDQLAKKHKISKFIILLTGWAINLTKYFRQETITIGIPYHGRGDIDFSKVGMFVNLIPVTITISKEKTFIDILTEVNELMQEHMEHGDFSIVDIASLTENRKQFDIVNNTFSEKIHLDVELGNKRAEFIEQDTGGARFPISGFFHVQDEEIAGHVEFSYANFDTSEIKLLTDSYFNLMDALVRYPDQQWQSAFKKTSVIEAQEYYNLMKESKPLHQLFEDSVAKHKDYIAVEDHTSAFTYGELNQHANRFASLLHSKGIRKGDYVPVFMTRNKELLAVILGILKIGAIYVPLDVEHPKERIKNILNRIEPRVLISNKKVDYISTGRWELIYTNDMETCHQLPIFKMEHIKTKDPAYLMFTSGSTGNPKGVLCPHLGASLRVLWQKNQQHLKPSNRILFKTPYTFDVSIWEIFYTLSVGATLVIGANDLHKDPEKIYALIKNKSINYCHFVPSVFQRVLDYFEGLSTDTLPLKYLHLSGEALSKQLAKKIQEILPNTNIFNLYGPTETGIEVTVQEVSNGNYNIGKPLPYVSLQVIDEDENPVPIGYPGELLIGGPSLALGYFKDENETQKSFIIKDSQRFYKTGDLVRITSNGSIDFLGRKDDQVKVNGIRIETEEIERCVMNLANVKDATVVLAEGMREKQLVCFYTSVNEHEAIDIEVKKQVSNNLPVSYIPSAFIELSDLPITQNGKRDRKRLGEMAYEYLNKKVESNFIEAKTELQKSIVKVWSDVLKINRVGLSDNFFELGGDSIKSLQIVSKLRAEGVNLTPRDFLKYPTILELTAILK</sequence>
<evidence type="ECO:0000256" key="4">
    <source>
        <dbReference type="ARBA" id="ARBA00022553"/>
    </source>
</evidence>
<proteinExistence type="inferred from homology"/>
<dbReference type="SUPFAM" id="SSF56801">
    <property type="entry name" value="Acetyl-CoA synthetase-like"/>
    <property type="match status" value="2"/>
</dbReference>
<keyword evidence="5" id="KW-0045">Antibiotic biosynthesis</keyword>
<dbReference type="InterPro" id="IPR001242">
    <property type="entry name" value="Condensation_dom"/>
</dbReference>
<evidence type="ECO:0000256" key="5">
    <source>
        <dbReference type="ARBA" id="ARBA00023194"/>
    </source>
</evidence>
<dbReference type="Gene3D" id="3.30.559.10">
    <property type="entry name" value="Chloramphenicol acetyltransferase-like domain"/>
    <property type="match status" value="1"/>
</dbReference>
<dbReference type="Gene3D" id="3.30.300.30">
    <property type="match status" value="2"/>
</dbReference>
<dbReference type="GO" id="GO:0044550">
    <property type="term" value="P:secondary metabolite biosynthetic process"/>
    <property type="evidence" value="ECO:0007669"/>
    <property type="project" value="TreeGrafter"/>
</dbReference>
<dbReference type="InterPro" id="IPR036736">
    <property type="entry name" value="ACP-like_sf"/>
</dbReference>
<dbReference type="FunFam" id="1.10.1200.10:FF:000005">
    <property type="entry name" value="Nonribosomal peptide synthetase 1"/>
    <property type="match status" value="1"/>
</dbReference>
<dbReference type="SUPFAM" id="SSF47336">
    <property type="entry name" value="ACP-like"/>
    <property type="match status" value="2"/>
</dbReference>
<feature type="domain" description="Carrier" evidence="6">
    <location>
        <begin position="1540"/>
        <end position="1611"/>
    </location>
</feature>
<dbReference type="Pfam" id="PF13193">
    <property type="entry name" value="AMP-binding_C"/>
    <property type="match status" value="1"/>
</dbReference>
<gene>
    <name evidence="7" type="ORF">SAMN05421807_12332</name>
</gene>
<evidence type="ECO:0000313" key="8">
    <source>
        <dbReference type="Proteomes" id="UP000184079"/>
    </source>
</evidence>
<keyword evidence="3" id="KW-0596">Phosphopantetheine</keyword>
<dbReference type="Proteomes" id="UP000184079">
    <property type="component" value="Unassembled WGS sequence"/>
</dbReference>
<dbReference type="GO" id="GO:0003824">
    <property type="term" value="F:catalytic activity"/>
    <property type="evidence" value="ECO:0007669"/>
    <property type="project" value="InterPro"/>
</dbReference>
<dbReference type="GO" id="GO:0043041">
    <property type="term" value="P:amino acid activation for nonribosomal peptide biosynthetic process"/>
    <property type="evidence" value="ECO:0007669"/>
    <property type="project" value="TreeGrafter"/>
</dbReference>
<dbReference type="PANTHER" id="PTHR45527">
    <property type="entry name" value="NONRIBOSOMAL PEPTIDE SYNTHETASE"/>
    <property type="match status" value="1"/>
</dbReference>
<dbReference type="RefSeq" id="WP_073013003.1">
    <property type="nucleotide sequence ID" value="NZ_FQXD01000023.1"/>
</dbReference>
<dbReference type="PANTHER" id="PTHR45527:SF1">
    <property type="entry name" value="FATTY ACID SYNTHASE"/>
    <property type="match status" value="1"/>
</dbReference>
<dbReference type="OrthoDB" id="9765680at2"/>
<protein>
    <submittedName>
        <fullName evidence="7">Fengycin family lipopeptide synthetase D</fullName>
    </submittedName>
</protein>
<evidence type="ECO:0000256" key="3">
    <source>
        <dbReference type="ARBA" id="ARBA00022450"/>
    </source>
</evidence>
<dbReference type="Gene3D" id="1.10.1200.10">
    <property type="entry name" value="ACP-like"/>
    <property type="match status" value="1"/>
</dbReference>
<dbReference type="Gene3D" id="3.30.559.30">
    <property type="entry name" value="Nonribosomal peptide synthetase, condensation domain"/>
    <property type="match status" value="1"/>
</dbReference>
<dbReference type="InterPro" id="IPR000873">
    <property type="entry name" value="AMP-dep_synth/lig_dom"/>
</dbReference>